<dbReference type="InterPro" id="IPR003593">
    <property type="entry name" value="AAA+_ATPase"/>
</dbReference>
<keyword evidence="4" id="KW-0067">ATP-binding</keyword>
<dbReference type="Gene3D" id="3.40.50.300">
    <property type="entry name" value="P-loop containing nucleotide triphosphate hydrolases"/>
    <property type="match status" value="1"/>
</dbReference>
<evidence type="ECO:0000256" key="3">
    <source>
        <dbReference type="ARBA" id="ARBA00022741"/>
    </source>
</evidence>
<feature type="domain" description="ABC transporter" evidence="8">
    <location>
        <begin position="327"/>
        <end position="544"/>
    </location>
</feature>
<comment type="subcellular location">
    <subcellularLocation>
        <location evidence="1">Membrane</location>
        <topology evidence="1">Multi-pass membrane protein</topology>
    </subcellularLocation>
</comment>
<keyword evidence="6 7" id="KW-0472">Membrane</keyword>
<dbReference type="InterPro" id="IPR014216">
    <property type="entry name" value="ABC_transptr_CydD"/>
</dbReference>
<feature type="transmembrane region" description="Helical" evidence="7">
    <location>
        <begin position="271"/>
        <end position="289"/>
    </location>
</feature>
<dbReference type="SMART" id="SM00382">
    <property type="entry name" value="AAA"/>
    <property type="match status" value="1"/>
</dbReference>
<feature type="domain" description="ABC transmembrane type-1" evidence="9">
    <location>
        <begin position="20"/>
        <end position="303"/>
    </location>
</feature>
<evidence type="ECO:0000256" key="5">
    <source>
        <dbReference type="ARBA" id="ARBA00022989"/>
    </source>
</evidence>
<dbReference type="InterPro" id="IPR003439">
    <property type="entry name" value="ABC_transporter-like_ATP-bd"/>
</dbReference>
<dbReference type="InterPro" id="IPR011527">
    <property type="entry name" value="ABC1_TM_dom"/>
</dbReference>
<dbReference type="PROSITE" id="PS50929">
    <property type="entry name" value="ABC_TM1F"/>
    <property type="match status" value="1"/>
</dbReference>
<feature type="transmembrane region" description="Helical" evidence="7">
    <location>
        <begin position="240"/>
        <end position="265"/>
    </location>
</feature>
<evidence type="ECO:0000259" key="9">
    <source>
        <dbReference type="PROSITE" id="PS50929"/>
    </source>
</evidence>
<dbReference type="SUPFAM" id="SSF52540">
    <property type="entry name" value="P-loop containing nucleoside triphosphate hydrolases"/>
    <property type="match status" value="1"/>
</dbReference>
<feature type="transmembrane region" description="Helical" evidence="7">
    <location>
        <begin position="162"/>
        <end position="181"/>
    </location>
</feature>
<organism evidence="10">
    <name type="scientific">freshwater metagenome</name>
    <dbReference type="NCBI Taxonomy" id="449393"/>
    <lineage>
        <taxon>unclassified sequences</taxon>
        <taxon>metagenomes</taxon>
        <taxon>ecological metagenomes</taxon>
    </lineage>
</organism>
<feature type="transmembrane region" description="Helical" evidence="7">
    <location>
        <begin position="60"/>
        <end position="78"/>
    </location>
</feature>
<keyword evidence="5 7" id="KW-1133">Transmembrane helix</keyword>
<evidence type="ECO:0000313" key="10">
    <source>
        <dbReference type="EMBL" id="CAB4752542.1"/>
    </source>
</evidence>
<feature type="transmembrane region" description="Helical" evidence="7">
    <location>
        <begin position="20"/>
        <end position="48"/>
    </location>
</feature>
<gene>
    <name evidence="10" type="ORF">UFOPK2844_00519</name>
</gene>
<evidence type="ECO:0000256" key="4">
    <source>
        <dbReference type="ARBA" id="ARBA00022840"/>
    </source>
</evidence>
<dbReference type="InterPro" id="IPR036640">
    <property type="entry name" value="ABC1_TM_sf"/>
</dbReference>
<dbReference type="CDD" id="cd18584">
    <property type="entry name" value="ABC_6TM_AarD_CydD"/>
    <property type="match status" value="1"/>
</dbReference>
<sequence>MKPLDPRLLRYSRSSRGFIFTTVALAVLSAATTITQAYLLASIITRLFVSQQSFIENKKAITFLAVVFLCRALIAFTIDQISTTASSRIRNELRNQIMVKTLDSGAQDVQKLGSAGLSLLITKGINDLDGYFSKFLPQLFIAAIIPLTVGITIAVQDWQAGVIVLLTLPLIPIFGILIGRFTASATEKKWRSLGILSTYFLDLLSGLTTLKVYGREKIQSAKLKEVGDSYRKETMSVLRISFLSSLALELVATLSVALLAVSIGLRLVNGSIALQTGLFILIIAPEVYWPIRQVAGYFHAAADGLNAFEKLFKILDRPAVNRGRSFKRLNAITWSQLTVEYPDRAPLQIPSGQISAGSTQLLIGPSGVGKSTLANILLGFVQPTSGELLFSTENGDIPLSEIAAIDLHKQISWLPQEPKFPIGTVAQILRHAKPSATDNELEELLREVDLNISDLSSGLGTQLGNLKQPLSIGQLRKIALARALLKDCQLLILDEPTASVDDVSEEIISKILSKKAAQGALVLLITHRQQMISGSTNVTDMARTN</sequence>
<dbReference type="GO" id="GO:0005524">
    <property type="term" value="F:ATP binding"/>
    <property type="evidence" value="ECO:0007669"/>
    <property type="project" value="UniProtKB-KW"/>
</dbReference>
<dbReference type="Pfam" id="PF00664">
    <property type="entry name" value="ABC_membrane"/>
    <property type="match status" value="1"/>
</dbReference>
<dbReference type="GO" id="GO:0140359">
    <property type="term" value="F:ABC-type transporter activity"/>
    <property type="evidence" value="ECO:0007669"/>
    <property type="project" value="InterPro"/>
</dbReference>
<dbReference type="NCBIfam" id="TIGR02857">
    <property type="entry name" value="CydD"/>
    <property type="match status" value="1"/>
</dbReference>
<feature type="transmembrane region" description="Helical" evidence="7">
    <location>
        <begin position="193"/>
        <end position="214"/>
    </location>
</feature>
<protein>
    <submittedName>
        <fullName evidence="10">Unannotated protein</fullName>
    </submittedName>
</protein>
<name>A0A6J6TY70_9ZZZZ</name>
<feature type="transmembrane region" description="Helical" evidence="7">
    <location>
        <begin position="135"/>
        <end position="155"/>
    </location>
</feature>
<dbReference type="Gene3D" id="1.20.1560.10">
    <property type="entry name" value="ABC transporter type 1, transmembrane domain"/>
    <property type="match status" value="1"/>
</dbReference>
<dbReference type="Pfam" id="PF00005">
    <property type="entry name" value="ABC_tran"/>
    <property type="match status" value="1"/>
</dbReference>
<accession>A0A6J6TY70</accession>
<dbReference type="InterPro" id="IPR027417">
    <property type="entry name" value="P-loop_NTPase"/>
</dbReference>
<dbReference type="GO" id="GO:0042883">
    <property type="term" value="P:cysteine transport"/>
    <property type="evidence" value="ECO:0007669"/>
    <property type="project" value="InterPro"/>
</dbReference>
<evidence type="ECO:0000256" key="1">
    <source>
        <dbReference type="ARBA" id="ARBA00004141"/>
    </source>
</evidence>
<dbReference type="InterPro" id="IPR039421">
    <property type="entry name" value="Type_1_exporter"/>
</dbReference>
<dbReference type="PROSITE" id="PS50893">
    <property type="entry name" value="ABC_TRANSPORTER_2"/>
    <property type="match status" value="1"/>
</dbReference>
<dbReference type="AlphaFoldDB" id="A0A6J6TY70"/>
<keyword evidence="2 7" id="KW-0812">Transmembrane</keyword>
<dbReference type="PANTHER" id="PTHR24221">
    <property type="entry name" value="ATP-BINDING CASSETTE SUB-FAMILY B"/>
    <property type="match status" value="1"/>
</dbReference>
<dbReference type="SUPFAM" id="SSF90123">
    <property type="entry name" value="ABC transporter transmembrane region"/>
    <property type="match status" value="1"/>
</dbReference>
<evidence type="ECO:0000256" key="7">
    <source>
        <dbReference type="SAM" id="Phobius"/>
    </source>
</evidence>
<reference evidence="10" key="1">
    <citation type="submission" date="2020-05" db="EMBL/GenBank/DDBJ databases">
        <authorList>
            <person name="Chiriac C."/>
            <person name="Salcher M."/>
            <person name="Ghai R."/>
            <person name="Kavagutti S V."/>
        </authorList>
    </citation>
    <scope>NUCLEOTIDE SEQUENCE</scope>
</reference>
<evidence type="ECO:0000256" key="2">
    <source>
        <dbReference type="ARBA" id="ARBA00022692"/>
    </source>
</evidence>
<evidence type="ECO:0000256" key="6">
    <source>
        <dbReference type="ARBA" id="ARBA00023136"/>
    </source>
</evidence>
<dbReference type="EMBL" id="CAEZZG010000005">
    <property type="protein sequence ID" value="CAB4752542.1"/>
    <property type="molecule type" value="Genomic_DNA"/>
</dbReference>
<proteinExistence type="predicted"/>
<dbReference type="PANTHER" id="PTHR24221:SF590">
    <property type="entry name" value="COMPONENT LINKED WITH THE ASSEMBLY OF CYTOCHROME' TRANSPORT TRANSMEMBRANE ATP-BINDING PROTEIN ABC TRANSPORTER CYDD-RELATED"/>
    <property type="match status" value="1"/>
</dbReference>
<evidence type="ECO:0000259" key="8">
    <source>
        <dbReference type="PROSITE" id="PS50893"/>
    </source>
</evidence>
<dbReference type="GO" id="GO:0016020">
    <property type="term" value="C:membrane"/>
    <property type="evidence" value="ECO:0007669"/>
    <property type="project" value="UniProtKB-SubCell"/>
</dbReference>
<dbReference type="GO" id="GO:0016887">
    <property type="term" value="F:ATP hydrolysis activity"/>
    <property type="evidence" value="ECO:0007669"/>
    <property type="project" value="InterPro"/>
</dbReference>
<keyword evidence="3" id="KW-0547">Nucleotide-binding</keyword>